<keyword evidence="2" id="KW-0812">Transmembrane</keyword>
<dbReference type="PANTHER" id="PTHR40089:SF1">
    <property type="entry name" value="ETHANOLAMINE PERMEASE EUTH-RELATED"/>
    <property type="match status" value="1"/>
</dbReference>
<feature type="transmembrane region" description="Helical" evidence="2">
    <location>
        <begin position="367"/>
        <end position="385"/>
    </location>
</feature>
<sequence>MSQIGTYVIYVIMASAVIGAFASIRNSEDGIGKEFMEGLHSVGYIFVPAAGIMASIPYLSAFIEKVFGPMFHAVGADPAIAATTIIAVDMGGYQLAEALAATKESWIMAMSVGYMSGATIVFSIPVGLAMLDKRDHKYMALGVMSGVLTIPIGVFIASATMALTRPEVRSVISTGGEASYQLALTFGKIMLNLTPLVLFVALIALGLRFFPDKMISGFMWFGKIMDSGIKLVLVFSIVEYFTGAFTALFGSWGFDPIIADKKDQFRALETAGYIGIMLCGAFPMVYMIRKYLARPLDGMGNKLGLGAAGSAGLLASAANILAMFRLIKTMRPKDKVINISFAVCSAFLFGDHLSFTANFQPNLIPSIMFGKFGAGVVAIGFAYWLSVPKALELEKKDIAEGVIQPGEYEDPEEALGKQEDRIIPEAKSL</sequence>
<dbReference type="InterPro" id="IPR007441">
    <property type="entry name" value="EutH"/>
</dbReference>
<feature type="transmembrane region" description="Helical" evidence="2">
    <location>
        <begin position="231"/>
        <end position="252"/>
    </location>
</feature>
<gene>
    <name evidence="3" type="primary">eutH</name>
    <name evidence="3" type="ORF">QYB97_19245</name>
</gene>
<feature type="transmembrane region" description="Helical" evidence="2">
    <location>
        <begin position="304"/>
        <end position="324"/>
    </location>
</feature>
<feature type="transmembrane region" description="Helical" evidence="2">
    <location>
        <begin position="138"/>
        <end position="163"/>
    </location>
</feature>
<name>A0ABT8I1P0_9BACL</name>
<dbReference type="PIRSF" id="PIRSF019466">
    <property type="entry name" value="EutH"/>
    <property type="match status" value="1"/>
</dbReference>
<dbReference type="Pfam" id="PF04346">
    <property type="entry name" value="EutH"/>
    <property type="match status" value="1"/>
</dbReference>
<evidence type="ECO:0000256" key="2">
    <source>
        <dbReference type="SAM" id="Phobius"/>
    </source>
</evidence>
<comment type="caution">
    <text evidence="3">The sequence shown here is derived from an EMBL/GenBank/DDBJ whole genome shotgun (WGS) entry which is preliminary data.</text>
</comment>
<accession>A0ABT8I1P0</accession>
<keyword evidence="2" id="KW-0472">Membrane</keyword>
<feature type="transmembrane region" description="Helical" evidence="2">
    <location>
        <begin position="189"/>
        <end position="210"/>
    </location>
</feature>
<keyword evidence="4" id="KW-1185">Reference proteome</keyword>
<feature type="transmembrane region" description="Helical" evidence="2">
    <location>
        <begin position="272"/>
        <end position="292"/>
    </location>
</feature>
<evidence type="ECO:0000256" key="1">
    <source>
        <dbReference type="SAM" id="MobiDB-lite"/>
    </source>
</evidence>
<feature type="transmembrane region" description="Helical" evidence="2">
    <location>
        <begin position="336"/>
        <end position="355"/>
    </location>
</feature>
<protein>
    <submittedName>
        <fullName evidence="3">Ethanolamine utilization protein EutH</fullName>
    </submittedName>
</protein>
<dbReference type="EMBL" id="JAUHTR010000013">
    <property type="protein sequence ID" value="MDN4526625.1"/>
    <property type="molecule type" value="Genomic_DNA"/>
</dbReference>
<feature type="transmembrane region" description="Helical" evidence="2">
    <location>
        <begin position="108"/>
        <end position="131"/>
    </location>
</feature>
<dbReference type="Proteomes" id="UP001172721">
    <property type="component" value="Unassembled WGS sequence"/>
</dbReference>
<organism evidence="3 4">
    <name type="scientific">Fictibacillus fluitans</name>
    <dbReference type="NCBI Taxonomy" id="3058422"/>
    <lineage>
        <taxon>Bacteria</taxon>
        <taxon>Bacillati</taxon>
        <taxon>Bacillota</taxon>
        <taxon>Bacilli</taxon>
        <taxon>Bacillales</taxon>
        <taxon>Fictibacillaceae</taxon>
        <taxon>Fictibacillus</taxon>
    </lineage>
</organism>
<dbReference type="RefSeq" id="WP_301167646.1">
    <property type="nucleotide sequence ID" value="NZ_JAUHTR010000013.1"/>
</dbReference>
<feature type="compositionally biased region" description="Basic and acidic residues" evidence="1">
    <location>
        <begin position="414"/>
        <end position="429"/>
    </location>
</feature>
<feature type="transmembrane region" description="Helical" evidence="2">
    <location>
        <begin position="7"/>
        <end position="24"/>
    </location>
</feature>
<feature type="region of interest" description="Disordered" evidence="1">
    <location>
        <begin position="405"/>
        <end position="429"/>
    </location>
</feature>
<evidence type="ECO:0000313" key="3">
    <source>
        <dbReference type="EMBL" id="MDN4526625.1"/>
    </source>
</evidence>
<keyword evidence="2" id="KW-1133">Transmembrane helix</keyword>
<dbReference type="NCBIfam" id="NF011668">
    <property type="entry name" value="PRK15086.1-4"/>
    <property type="match status" value="1"/>
</dbReference>
<reference evidence="3" key="1">
    <citation type="submission" date="2023-07" db="EMBL/GenBank/DDBJ databases">
        <title>Fictibacillus sp. isolated from freshwater pond.</title>
        <authorList>
            <person name="Kirdat K."/>
            <person name="Bhat A."/>
            <person name="Mourya A."/>
            <person name="Yadav A."/>
        </authorList>
    </citation>
    <scope>NUCLEOTIDE SEQUENCE</scope>
    <source>
        <strain evidence="3">NE201</strain>
    </source>
</reference>
<feature type="transmembrane region" description="Helical" evidence="2">
    <location>
        <begin position="44"/>
        <end position="63"/>
    </location>
</feature>
<evidence type="ECO:0000313" key="4">
    <source>
        <dbReference type="Proteomes" id="UP001172721"/>
    </source>
</evidence>
<proteinExistence type="predicted"/>
<dbReference type="PANTHER" id="PTHR40089">
    <property type="entry name" value="ETHANOLAMINE UTILIZATION PROTEIN EUTH"/>
    <property type="match status" value="1"/>
</dbReference>